<dbReference type="GO" id="GO:0005886">
    <property type="term" value="C:plasma membrane"/>
    <property type="evidence" value="ECO:0007669"/>
    <property type="project" value="UniProtKB-SubCell"/>
</dbReference>
<dbReference type="SMR" id="A0A0H2WM30"/>
<comment type="subcellular location">
    <subcellularLocation>
        <location evidence="1">Cell membrane</location>
        <topology evidence="1">Multi-pass membrane protein</topology>
    </subcellularLocation>
</comment>
<feature type="transmembrane region" description="Helical" evidence="8">
    <location>
        <begin position="276"/>
        <end position="295"/>
    </location>
</feature>
<dbReference type="PANTHER" id="PTHR23028:SF53">
    <property type="entry name" value="ACYL_TRANSF_3 DOMAIN-CONTAINING PROTEIN"/>
    <property type="match status" value="1"/>
</dbReference>
<dbReference type="PANTHER" id="PTHR23028">
    <property type="entry name" value="ACETYLTRANSFERASE"/>
    <property type="match status" value="1"/>
</dbReference>
<accession>A0A0H2WM30</accession>
<feature type="transmembrane region" description="Helical" evidence="8">
    <location>
        <begin position="225"/>
        <end position="241"/>
    </location>
</feature>
<evidence type="ECO:0000259" key="10">
    <source>
        <dbReference type="Pfam" id="PF19040"/>
    </source>
</evidence>
<keyword evidence="2" id="KW-1003">Cell membrane</keyword>
<reference evidence="11 13" key="1">
    <citation type="journal article" date="2004" name="Nat. Genet.">
        <title>Comparison of genome degradation in Paratyphi A and Typhi, human-restricted serovars of Salmonella enterica that cause typhoid.</title>
        <authorList>
            <person name="McClelland M."/>
            <person name="Sanderson K.E."/>
            <person name="Clifton S.W."/>
            <person name="Latreille P."/>
            <person name="Porwollik S."/>
            <person name="Sabo A."/>
            <person name="Meyer R."/>
            <person name="Bieri T."/>
            <person name="Ozersky P."/>
            <person name="McLellan M."/>
            <person name="Harkins C.R."/>
            <person name="Wang C."/>
            <person name="Nguyen C."/>
            <person name="Berghoff A."/>
            <person name="Elliott G."/>
            <person name="Kohlberg S."/>
            <person name="Strong C."/>
            <person name="Du F."/>
            <person name="Carter J."/>
            <person name="Kremizki C."/>
            <person name="Layman D."/>
            <person name="Leonard S."/>
            <person name="Sun H."/>
            <person name="Fulton L."/>
            <person name="Nash W."/>
            <person name="Miner T."/>
            <person name="Minx P."/>
            <person name="Delehaunty K."/>
            <person name="Fronick C."/>
            <person name="Magrini V."/>
            <person name="Nhan M."/>
            <person name="Warren W."/>
            <person name="Florea L."/>
            <person name="Spieth J."/>
            <person name="Wilson R.K."/>
        </authorList>
    </citation>
    <scope>NUCLEOTIDE SEQUENCE [LARGE SCALE GENOMIC DNA]</scope>
    <source>
        <strain evidence="11">ATCC 9150</strain>
        <strain evidence="13">ATCC 9150 / SARB42</strain>
    </source>
</reference>
<dbReference type="PDB" id="6SE1">
    <property type="method" value="X-ray"/>
    <property type="resolution" value="1.08 A"/>
    <property type="chains" value="A=380-640"/>
</dbReference>
<feature type="transmembrane region" description="Helical" evidence="8">
    <location>
        <begin position="345"/>
        <end position="367"/>
    </location>
</feature>
<feature type="transmembrane region" description="Helical" evidence="8">
    <location>
        <begin position="12"/>
        <end position="28"/>
    </location>
</feature>
<feature type="transmembrane region" description="Helical" evidence="8">
    <location>
        <begin position="34"/>
        <end position="54"/>
    </location>
</feature>
<evidence type="ECO:0000256" key="3">
    <source>
        <dbReference type="ARBA" id="ARBA00022679"/>
    </source>
</evidence>
<gene>
    <name evidence="11" type="ordered locus">SPA0467</name>
    <name evidence="12" type="ORF">GNB70_001294</name>
</gene>
<keyword evidence="14" id="KW-0002">3D-structure</keyword>
<feature type="domain" description="SGNH" evidence="10">
    <location>
        <begin position="414"/>
        <end position="631"/>
    </location>
</feature>
<dbReference type="EMBL" id="DAASTS010000005">
    <property type="protein sequence ID" value="HAE6985669.1"/>
    <property type="molecule type" value="Genomic_DNA"/>
</dbReference>
<dbReference type="Proteomes" id="UP000008185">
    <property type="component" value="Chromosome"/>
</dbReference>
<keyword evidence="5 8" id="KW-1133">Transmembrane helix</keyword>
<dbReference type="SUPFAM" id="SSF52266">
    <property type="entry name" value="SGNH hydrolase"/>
    <property type="match status" value="1"/>
</dbReference>
<evidence type="ECO:0007829" key="14">
    <source>
        <dbReference type="PDB" id="6SE1"/>
    </source>
</evidence>
<feature type="disulfide bond" evidence="14">
    <location>
        <begin position="403"/>
        <end position="416"/>
    </location>
</feature>
<dbReference type="InterPro" id="IPR043968">
    <property type="entry name" value="SGNH"/>
</dbReference>
<organism evidence="11 13">
    <name type="scientific">Salmonella paratyphi A (strain ATCC 9150 / SARB42)</name>
    <dbReference type="NCBI Taxonomy" id="295319"/>
    <lineage>
        <taxon>Bacteria</taxon>
        <taxon>Pseudomonadati</taxon>
        <taxon>Pseudomonadota</taxon>
        <taxon>Gammaproteobacteria</taxon>
        <taxon>Enterobacterales</taxon>
        <taxon>Enterobacteriaceae</taxon>
        <taxon>Salmonella</taxon>
    </lineage>
</organism>
<feature type="transmembrane region" description="Helical" evidence="8">
    <location>
        <begin position="167"/>
        <end position="187"/>
    </location>
</feature>
<sequence>MEHLKYRPDIDGLRAIAVLSVVIFHYFPSLLPGGFVGVDIFFVISGYLITSIILKSASNKSFSYLDFYKRRVLRIFPALSIVLVSCLIVGWIYLFQDDYKLLGKHVFSGSFFISNFTLWSESGYFDSKSYLKPLLHLWSLGIEEQFYIIWPVVILLCFRSKNHNRNIVLSCATIFIISYAISIFTMASDGGANYYSPASRFWELMAGAIISTLRFIGINTSLSKLMSLLGIILIALSITMIDEKMSFPGYIAIIPVLGASLIIASNGNDLVVSKLLSVRPVVFFGLISYPLYLWHWPIYSFYRSIFAGSPDYHELTLLLLLSFFLAILTYYLIEKPLRNSRSKYITAILLTLSVFGTGLIGAFIFHINGVKDREINKSAGEYASVTDVYNYYKYGELLRGGICHSVQLTAAISNGCIKNGKHNIFIIGDSYAAALFNGLSHYIDNKGSDYIISQMTDGNAPPLFVDGKDDLQRSVITLNNNRINEIKRVQPEVVLLTWSVRGTNGVHDKKLAIDALSLTIKKIKEASPDSRIIFIGPVPEWNANLVKIISNYLSEFKKTPPLYMTYGLNSEISEWDSYFSNNVPKMGIEYISAYKALCNESGCLTRVGNGPDFITAVDWGHLTKPGSDFLFNKIGNKIIK</sequence>
<name>A0A0H2WM30_SALPA</name>
<proteinExistence type="evidence at protein level"/>
<evidence type="ECO:0000256" key="1">
    <source>
        <dbReference type="ARBA" id="ARBA00004651"/>
    </source>
</evidence>
<feature type="transmembrane region" description="Helical" evidence="8">
    <location>
        <begin position="135"/>
        <end position="158"/>
    </location>
</feature>
<evidence type="ECO:0000256" key="6">
    <source>
        <dbReference type="ARBA" id="ARBA00023136"/>
    </source>
</evidence>
<feature type="transmembrane region" description="Helical" evidence="8">
    <location>
        <begin position="315"/>
        <end position="333"/>
    </location>
</feature>
<dbReference type="HOGENOM" id="CLU_005679_10_4_6"/>
<reference evidence="14" key="4">
    <citation type="journal article" date="2020" name="MBio">
        <title>Acetylation of Surface Carbohydrates in Bacterial Pathogens Requires Coordinated Action of a Two-Domain Membrane-Bound Acyltransferase.</title>
        <authorList>
            <person name="Pearson C.R."/>
            <person name="Tindall S.N."/>
            <person name="Herman R."/>
            <person name="Jenkins H.T."/>
            <person name="Bateman A."/>
            <person name="Thomas G.H."/>
            <person name="Potts J.R."/>
            <person name="Van der Woude M.W."/>
        </authorList>
    </citation>
    <scope>X-RAY CRYSTALLOGRAPHY (1.08 ANGSTROMS) OF 380-640</scope>
    <scope>DISULFIDE BONDS</scope>
</reference>
<dbReference type="Pfam" id="PF19040">
    <property type="entry name" value="SGNH"/>
    <property type="match status" value="1"/>
</dbReference>
<dbReference type="Gene3D" id="3.40.50.1110">
    <property type="entry name" value="SGNH hydrolase"/>
    <property type="match status" value="1"/>
</dbReference>
<feature type="transmembrane region" description="Helical" evidence="8">
    <location>
        <begin position="247"/>
        <end position="264"/>
    </location>
</feature>
<dbReference type="EMBL" id="CP000026">
    <property type="protein sequence ID" value="AAV76470.1"/>
    <property type="molecule type" value="Genomic_DNA"/>
</dbReference>
<feature type="transmembrane region" description="Helical" evidence="8">
    <location>
        <begin position="199"/>
        <end position="218"/>
    </location>
</feature>
<feature type="domain" description="Acyltransferase 3" evidence="9">
    <location>
        <begin position="9"/>
        <end position="330"/>
    </location>
</feature>
<dbReference type="GO" id="GO:0016788">
    <property type="term" value="F:hydrolase activity, acting on ester bonds"/>
    <property type="evidence" value="ECO:0007669"/>
    <property type="project" value="UniProtKB-ARBA"/>
</dbReference>
<reference evidence="12" key="2">
    <citation type="journal article" date="2018" name="Genome Biol.">
        <title>SKESA: strategic k-mer extension for scrupulous assemblies.</title>
        <authorList>
            <person name="Souvorov A."/>
            <person name="Agarwala R."/>
            <person name="Lipman D.J."/>
        </authorList>
    </citation>
    <scope>NUCLEOTIDE SEQUENCE</scope>
    <source>
        <strain evidence="12">ATCC 9150</strain>
    </source>
</reference>
<dbReference type="GO" id="GO:0009103">
    <property type="term" value="P:lipopolysaccharide biosynthetic process"/>
    <property type="evidence" value="ECO:0007669"/>
    <property type="project" value="TreeGrafter"/>
</dbReference>
<evidence type="ECO:0000313" key="13">
    <source>
        <dbReference type="Proteomes" id="UP000008185"/>
    </source>
</evidence>
<keyword evidence="3 12" id="KW-0808">Transferase</keyword>
<dbReference type="KEGG" id="spt:SPA0467"/>
<dbReference type="InterPro" id="IPR002656">
    <property type="entry name" value="Acyl_transf_3_dom"/>
</dbReference>
<dbReference type="InterPro" id="IPR050879">
    <property type="entry name" value="Acyltransferase_3"/>
</dbReference>
<keyword evidence="7 11" id="KW-0012">Acyltransferase</keyword>
<evidence type="ECO:0000313" key="12">
    <source>
        <dbReference type="EMBL" id="HAE6985669.1"/>
    </source>
</evidence>
<evidence type="ECO:0000259" key="9">
    <source>
        <dbReference type="Pfam" id="PF01757"/>
    </source>
</evidence>
<dbReference type="GO" id="GO:0016747">
    <property type="term" value="F:acyltransferase activity, transferring groups other than amino-acyl groups"/>
    <property type="evidence" value="ECO:0007669"/>
    <property type="project" value="InterPro"/>
</dbReference>
<dbReference type="AlphaFoldDB" id="A0A0H2WM30"/>
<keyword evidence="6 8" id="KW-0472">Membrane</keyword>
<protein>
    <submittedName>
        <fullName evidence="11 12">Acyltransferase</fullName>
    </submittedName>
</protein>
<dbReference type="InterPro" id="IPR036514">
    <property type="entry name" value="SGNH_hydro_sf"/>
</dbReference>
<feature type="disulfide bond" evidence="14">
    <location>
        <begin position="598"/>
        <end position="603"/>
    </location>
</feature>
<evidence type="ECO:0000256" key="5">
    <source>
        <dbReference type="ARBA" id="ARBA00022989"/>
    </source>
</evidence>
<reference evidence="12" key="3">
    <citation type="submission" date="2018-07" db="EMBL/GenBank/DDBJ databases">
        <authorList>
            <consortium name="NCBI Pathogen Detection Project"/>
        </authorList>
    </citation>
    <scope>NUCLEOTIDE SEQUENCE</scope>
    <source>
        <strain evidence="12">ATCC 9150</strain>
    </source>
</reference>
<evidence type="ECO:0000313" key="11">
    <source>
        <dbReference type="EMBL" id="AAV76470.1"/>
    </source>
</evidence>
<evidence type="ECO:0000256" key="8">
    <source>
        <dbReference type="SAM" id="Phobius"/>
    </source>
</evidence>
<evidence type="ECO:0000256" key="2">
    <source>
        <dbReference type="ARBA" id="ARBA00022475"/>
    </source>
</evidence>
<evidence type="ECO:0000256" key="7">
    <source>
        <dbReference type="ARBA" id="ARBA00023315"/>
    </source>
</evidence>
<evidence type="ECO:0000256" key="4">
    <source>
        <dbReference type="ARBA" id="ARBA00022692"/>
    </source>
</evidence>
<feature type="transmembrane region" description="Helical" evidence="8">
    <location>
        <begin position="75"/>
        <end position="94"/>
    </location>
</feature>
<dbReference type="RefSeq" id="WP_000400612.1">
    <property type="nucleotide sequence ID" value="NC_006511.1"/>
</dbReference>
<keyword evidence="4 8" id="KW-0812">Transmembrane</keyword>
<dbReference type="Pfam" id="PF01757">
    <property type="entry name" value="Acyl_transf_3"/>
    <property type="match status" value="1"/>
</dbReference>